<protein>
    <submittedName>
        <fullName evidence="2">Autotransporter outer membrane beta-barrel domain-containing protein</fullName>
    </submittedName>
</protein>
<dbReference type="SUPFAM" id="SSF103515">
    <property type="entry name" value="Autotransporter"/>
    <property type="match status" value="1"/>
</dbReference>
<sequence length="343" mass="37290">MTPPAPTTPASPVPAIDDATLERRAVLDQAVNCPEWARDGRSSDAEDYSDCDRIAAEQAQSGFGQSVPVTPGREFATPTRWNLWFDGRTLDTSDQRHGLDTDGSGNYFTLGADRRLGNDVVAGAMVSYENNESDGFDGSLHQETDGYGIGAYLAQPLSQRWAMDASVVYSWLSNDSRVAVLTGSYDSTRVSLALNTTGQYQTGEFTLRPKFTLSYSHYDNDAYSLSGTVFDTPLALKVAQDSYDNGTIEGLLEVSRTFHTERSVVIPYGELGANYAFIRPQDGGILTSDLRLASTSAWLGSARVGARALVSQAMFVEASAGYLSLGQGDNDVWELRLFLSWAF</sequence>
<dbReference type="PROSITE" id="PS51208">
    <property type="entry name" value="AUTOTRANSPORTER"/>
    <property type="match status" value="1"/>
</dbReference>
<name>A0ABT6XJW3_9GAMM</name>
<reference evidence="2 3" key="1">
    <citation type="submission" date="2023-05" db="EMBL/GenBank/DDBJ databases">
        <title>Lysobacter sp. strain LF1 Genome sequencing and assembly.</title>
        <authorList>
            <person name="Jung Y."/>
        </authorList>
    </citation>
    <scope>NUCLEOTIDE SEQUENCE [LARGE SCALE GENOMIC DNA]</scope>
    <source>
        <strain evidence="2 3">LF1</strain>
    </source>
</reference>
<comment type="caution">
    <text evidence="2">The sequence shown here is derived from an EMBL/GenBank/DDBJ whole genome shotgun (WGS) entry which is preliminary data.</text>
</comment>
<dbReference type="Proteomes" id="UP001321580">
    <property type="component" value="Unassembled WGS sequence"/>
</dbReference>
<organism evidence="2 3">
    <name type="scientific">Lysobacter stagni</name>
    <dbReference type="NCBI Taxonomy" id="3045172"/>
    <lineage>
        <taxon>Bacteria</taxon>
        <taxon>Pseudomonadati</taxon>
        <taxon>Pseudomonadota</taxon>
        <taxon>Gammaproteobacteria</taxon>
        <taxon>Lysobacterales</taxon>
        <taxon>Lysobacteraceae</taxon>
        <taxon>Lysobacter</taxon>
    </lineage>
</organism>
<accession>A0ABT6XJW3</accession>
<evidence type="ECO:0000313" key="2">
    <source>
        <dbReference type="EMBL" id="MDI9240462.1"/>
    </source>
</evidence>
<dbReference type="SMART" id="SM00869">
    <property type="entry name" value="Autotransporter"/>
    <property type="match status" value="1"/>
</dbReference>
<proteinExistence type="predicted"/>
<dbReference type="InterPro" id="IPR005546">
    <property type="entry name" value="Autotransporte_beta"/>
</dbReference>
<dbReference type="NCBIfam" id="TIGR01414">
    <property type="entry name" value="autotrans_barl"/>
    <property type="match status" value="1"/>
</dbReference>
<dbReference type="InterPro" id="IPR036709">
    <property type="entry name" value="Autotransporte_beta_dom_sf"/>
</dbReference>
<dbReference type="Pfam" id="PF03797">
    <property type="entry name" value="Autotransporter"/>
    <property type="match status" value="1"/>
</dbReference>
<dbReference type="EMBL" id="JASGBI010000001">
    <property type="protein sequence ID" value="MDI9240462.1"/>
    <property type="molecule type" value="Genomic_DNA"/>
</dbReference>
<dbReference type="InterPro" id="IPR006315">
    <property type="entry name" value="OM_autotransptr_brl_dom"/>
</dbReference>
<gene>
    <name evidence="2" type="ORF">QLQ15_16275</name>
</gene>
<dbReference type="RefSeq" id="WP_283213789.1">
    <property type="nucleotide sequence ID" value="NZ_JASGBI010000001.1"/>
</dbReference>
<evidence type="ECO:0000313" key="3">
    <source>
        <dbReference type="Proteomes" id="UP001321580"/>
    </source>
</evidence>
<feature type="domain" description="Autotransporter" evidence="1">
    <location>
        <begin position="76"/>
        <end position="343"/>
    </location>
</feature>
<evidence type="ECO:0000259" key="1">
    <source>
        <dbReference type="PROSITE" id="PS51208"/>
    </source>
</evidence>
<keyword evidence="3" id="KW-1185">Reference proteome</keyword>
<dbReference type="Gene3D" id="2.40.128.130">
    <property type="entry name" value="Autotransporter beta-domain"/>
    <property type="match status" value="1"/>
</dbReference>